<reference evidence="3 4" key="1">
    <citation type="submission" date="2021-06" db="EMBL/GenBank/DDBJ databases">
        <title>Caerostris extrusa draft genome.</title>
        <authorList>
            <person name="Kono N."/>
            <person name="Arakawa K."/>
        </authorList>
    </citation>
    <scope>NUCLEOTIDE SEQUENCE [LARGE SCALE GENOMIC DNA]</scope>
</reference>
<evidence type="ECO:0000313" key="4">
    <source>
        <dbReference type="Proteomes" id="UP001054945"/>
    </source>
</evidence>
<dbReference type="EMBL" id="BPLR01004129">
    <property type="protein sequence ID" value="GIX92462.1"/>
    <property type="molecule type" value="Genomic_DNA"/>
</dbReference>
<dbReference type="Gene3D" id="3.30.470.20">
    <property type="entry name" value="ATP-grasp fold, B domain"/>
    <property type="match status" value="1"/>
</dbReference>
<dbReference type="InterPro" id="IPR002192">
    <property type="entry name" value="PPDK_AMP/ATP-bd"/>
</dbReference>
<feature type="domain" description="Pyruvate phosphate dikinase AMP/ATP-binding" evidence="2">
    <location>
        <begin position="22"/>
        <end position="285"/>
    </location>
</feature>
<dbReference type="Gene3D" id="3.30.1490.20">
    <property type="entry name" value="ATP-grasp fold, A domain"/>
    <property type="match status" value="1"/>
</dbReference>
<evidence type="ECO:0000313" key="3">
    <source>
        <dbReference type="EMBL" id="GIX92462.1"/>
    </source>
</evidence>
<gene>
    <name evidence="3" type="primary">ppsA</name>
    <name evidence="3" type="ORF">CEXT_199911</name>
</gene>
<dbReference type="Proteomes" id="UP001054945">
    <property type="component" value="Unassembled WGS sequence"/>
</dbReference>
<dbReference type="AlphaFoldDB" id="A0AAV4P556"/>
<sequence>MDEINNAFVLKCTFGRDIQKAFADRKPDQKFAVRSSSTGEDTEQMSAAGQMDTYLGVSLDEVEHAEQMLTMLVDHRLQIRPTSESCHSCPKLSVTLQLHNFLDYTAIKKCWASQFSYIAVQYKRQNGQEINSPMAVVVQEMVSCDVAGVLFTCDPLTGNPNSMMITANYGLGESVVSGSEEPDTIEIQRQEDGTLDIKNTIIGSKSHRIILKVSLYGVVEDVSDHKKQVCCLSDTMALRLAQIAVKLERSFGSHRDIEWGFWNNNLYIFNLVLLQAEPKKLISKSIMSSMQAFAVKTITSPCATSEVLMKFCIAFQRRVLTVGLPKSRLAKYFLRGIVSMYYHVMFYCVDLFQHIKEDASRTQATSVGLFGRIIEDEELFEIARERFANSQLKKDSSFKESLRRICAELTPVMVAHMFCSESSSLLNMIIFITLQKATGEINADVYNDFARLLTTSSGVESADVPAAMEHLAFCIFQDIESEKFKNMETEEALQWLETSSTNASKKYREFLEKHGHRCLREFDIRSFTWRTDPKTLVKLLQNLVGSVKSDRVEKKQDDINKLISDVKAPLSFKTRLLLRIILPLSQKAVQNRECSKSTLIRALNEWRKGYRKLARKMVSEGRIPDEDLLFFMSFEEIDELLDTRSPKIISKANHRRRRYRLLDRYIFPEIMKGFPKPINADKKIVVSTDENFSMKGIPVSQGEVTVQFV</sequence>
<name>A0AAV4P556_CAEEX</name>
<dbReference type="InterPro" id="IPR051549">
    <property type="entry name" value="PEP_Utilizing_Enz"/>
</dbReference>
<dbReference type="GO" id="GO:0016301">
    <property type="term" value="F:kinase activity"/>
    <property type="evidence" value="ECO:0007669"/>
    <property type="project" value="InterPro"/>
</dbReference>
<dbReference type="Pfam" id="PF01326">
    <property type="entry name" value="PPDK_N"/>
    <property type="match status" value="1"/>
</dbReference>
<accession>A0AAV4P556</accession>
<evidence type="ECO:0000259" key="2">
    <source>
        <dbReference type="Pfam" id="PF01326"/>
    </source>
</evidence>
<comment type="caution">
    <text evidence="3">The sequence shown here is derived from an EMBL/GenBank/DDBJ whole genome shotgun (WGS) entry which is preliminary data.</text>
</comment>
<protein>
    <submittedName>
        <fullName evidence="3">Probable phosphoenolpyruvate synthase</fullName>
    </submittedName>
</protein>
<keyword evidence="4" id="KW-1185">Reference proteome</keyword>
<dbReference type="PANTHER" id="PTHR43615:SF1">
    <property type="entry name" value="PPDK_N DOMAIN-CONTAINING PROTEIN"/>
    <property type="match status" value="1"/>
</dbReference>
<organism evidence="3 4">
    <name type="scientific">Caerostris extrusa</name>
    <name type="common">Bark spider</name>
    <name type="synonym">Caerostris bankana</name>
    <dbReference type="NCBI Taxonomy" id="172846"/>
    <lineage>
        <taxon>Eukaryota</taxon>
        <taxon>Metazoa</taxon>
        <taxon>Ecdysozoa</taxon>
        <taxon>Arthropoda</taxon>
        <taxon>Chelicerata</taxon>
        <taxon>Arachnida</taxon>
        <taxon>Araneae</taxon>
        <taxon>Araneomorphae</taxon>
        <taxon>Entelegynae</taxon>
        <taxon>Araneoidea</taxon>
        <taxon>Araneidae</taxon>
        <taxon>Caerostris</taxon>
    </lineage>
</organism>
<proteinExistence type="inferred from homology"/>
<dbReference type="SUPFAM" id="SSF56059">
    <property type="entry name" value="Glutathione synthetase ATP-binding domain-like"/>
    <property type="match status" value="1"/>
</dbReference>
<dbReference type="PANTHER" id="PTHR43615">
    <property type="entry name" value="PHOSPHOENOLPYRUVATE SYNTHASE-RELATED"/>
    <property type="match status" value="1"/>
</dbReference>
<dbReference type="GO" id="GO:0005524">
    <property type="term" value="F:ATP binding"/>
    <property type="evidence" value="ECO:0007669"/>
    <property type="project" value="InterPro"/>
</dbReference>
<comment type="similarity">
    <text evidence="1">Belongs to the PEP-utilizing enzyme family.</text>
</comment>
<dbReference type="InterPro" id="IPR013815">
    <property type="entry name" value="ATP_grasp_subdomain_1"/>
</dbReference>
<evidence type="ECO:0000256" key="1">
    <source>
        <dbReference type="ARBA" id="ARBA00007837"/>
    </source>
</evidence>